<gene>
    <name evidence="1" type="ORF">CCAP1982_LOCUS19518</name>
</gene>
<reference evidence="1" key="1">
    <citation type="submission" date="2020-11" db="EMBL/GenBank/DDBJ databases">
        <authorList>
            <person name="Whitehead M."/>
        </authorList>
    </citation>
    <scope>NUCLEOTIDE SEQUENCE</scope>
    <source>
        <strain evidence="1">EGII</strain>
    </source>
</reference>
<sequence>MQEIYYWHEDADFEAPTLQFLYKRFIEKTQLDTTWDVGRWKVRHLKAQFRQENDCLTSTGVVPFVEADGQTIEIERPTAISEKGHAAIVFAVVIVSSESDASSAPSAVMASSTPRGTASRTLKSAICLLVVYSIKN</sequence>
<dbReference type="AlphaFoldDB" id="A0A811V5K8"/>
<comment type="caution">
    <text evidence="1">The sequence shown here is derived from an EMBL/GenBank/DDBJ whole genome shotgun (WGS) entry which is preliminary data.</text>
</comment>
<keyword evidence="2" id="KW-1185">Reference proteome</keyword>
<proteinExistence type="predicted"/>
<dbReference type="EMBL" id="CAJHJT010000056">
    <property type="protein sequence ID" value="CAD7011418.1"/>
    <property type="molecule type" value="Genomic_DNA"/>
</dbReference>
<organism evidence="1 2">
    <name type="scientific">Ceratitis capitata</name>
    <name type="common">Mediterranean fruit fly</name>
    <name type="synonym">Tephritis capitata</name>
    <dbReference type="NCBI Taxonomy" id="7213"/>
    <lineage>
        <taxon>Eukaryota</taxon>
        <taxon>Metazoa</taxon>
        <taxon>Ecdysozoa</taxon>
        <taxon>Arthropoda</taxon>
        <taxon>Hexapoda</taxon>
        <taxon>Insecta</taxon>
        <taxon>Pterygota</taxon>
        <taxon>Neoptera</taxon>
        <taxon>Endopterygota</taxon>
        <taxon>Diptera</taxon>
        <taxon>Brachycera</taxon>
        <taxon>Muscomorpha</taxon>
        <taxon>Tephritoidea</taxon>
        <taxon>Tephritidae</taxon>
        <taxon>Ceratitis</taxon>
        <taxon>Ceratitis</taxon>
    </lineage>
</organism>
<evidence type="ECO:0000313" key="1">
    <source>
        <dbReference type="EMBL" id="CAD7011418.1"/>
    </source>
</evidence>
<protein>
    <submittedName>
        <fullName evidence="1">(Mediterranean fruit fly) hypothetical protein</fullName>
    </submittedName>
</protein>
<name>A0A811V5K8_CERCA</name>
<accession>A0A811V5K8</accession>
<evidence type="ECO:0000313" key="2">
    <source>
        <dbReference type="Proteomes" id="UP000606786"/>
    </source>
</evidence>
<dbReference type="Proteomes" id="UP000606786">
    <property type="component" value="Unassembled WGS sequence"/>
</dbReference>